<evidence type="ECO:0000313" key="1">
    <source>
        <dbReference type="Proteomes" id="UP000887563"/>
    </source>
</evidence>
<name>A0A914LFZ5_MELIC</name>
<accession>A0A914LFZ5</accession>
<dbReference type="Proteomes" id="UP000887563">
    <property type="component" value="Unplaced"/>
</dbReference>
<evidence type="ECO:0000313" key="2">
    <source>
        <dbReference type="WBParaSite" id="Minc3s00401g11677"/>
    </source>
</evidence>
<dbReference type="AlphaFoldDB" id="A0A914LFZ5"/>
<sequence>MALDISPLNFLLALLLNSRRNRFTNSLLLSVQQICRNSTFSRLINGTLLFFLFMLLD</sequence>
<reference evidence="2" key="1">
    <citation type="submission" date="2022-11" db="UniProtKB">
        <authorList>
            <consortium name="WormBaseParasite"/>
        </authorList>
    </citation>
    <scope>IDENTIFICATION</scope>
</reference>
<protein>
    <submittedName>
        <fullName evidence="2">Candidate secreted effector</fullName>
    </submittedName>
</protein>
<proteinExistence type="predicted"/>
<dbReference type="WBParaSite" id="Minc3s00401g11677">
    <property type="protein sequence ID" value="Minc3s00401g11677"/>
    <property type="gene ID" value="Minc3s00401g11677"/>
</dbReference>
<keyword evidence="1" id="KW-1185">Reference proteome</keyword>
<organism evidence="1 2">
    <name type="scientific">Meloidogyne incognita</name>
    <name type="common">Southern root-knot nematode worm</name>
    <name type="synonym">Oxyuris incognita</name>
    <dbReference type="NCBI Taxonomy" id="6306"/>
    <lineage>
        <taxon>Eukaryota</taxon>
        <taxon>Metazoa</taxon>
        <taxon>Ecdysozoa</taxon>
        <taxon>Nematoda</taxon>
        <taxon>Chromadorea</taxon>
        <taxon>Rhabditida</taxon>
        <taxon>Tylenchina</taxon>
        <taxon>Tylenchomorpha</taxon>
        <taxon>Tylenchoidea</taxon>
        <taxon>Meloidogynidae</taxon>
        <taxon>Meloidogyninae</taxon>
        <taxon>Meloidogyne</taxon>
        <taxon>Meloidogyne incognita group</taxon>
    </lineage>
</organism>